<proteinExistence type="predicted"/>
<dbReference type="EMBL" id="JAHLJV010000127">
    <property type="protein sequence ID" value="KAK1569635.1"/>
    <property type="molecule type" value="Genomic_DNA"/>
</dbReference>
<gene>
    <name evidence="1" type="ORF">LY79DRAFT_679580</name>
</gene>
<dbReference type="AlphaFoldDB" id="A0AAD8PLJ4"/>
<sequence length="292" mass="32447">MAGEVGEKGQSPAHLGTEVCSPLANAQHPMSSPCSIHTHNIHTCDVRFASATNHSPLQQPLLSSQQSIPPQTLRLCYLKHKVRRKCLGQRQEACQGLVNTDGRWRRPRATAMAMGECLSFSIASQRVKPTRPSRQALSCLPSKANLDDTDSSGSKNAPFSSWSNVGVRLKQPVTRLLARRIGIVSAVSCYKSNPDSNNTWHGWLYYPLIPVLDSRVNVQDTRWFSHNPHDTHTFPASCGTDTASKVHYSHFPPHNGSQFSEDEGSATVTPPSRHMCRKITSRWTKKKQNRFA</sequence>
<accession>A0AAD8PLJ4</accession>
<evidence type="ECO:0000313" key="1">
    <source>
        <dbReference type="EMBL" id="KAK1569635.1"/>
    </source>
</evidence>
<name>A0AAD8PLJ4_9PEZI</name>
<evidence type="ECO:0000313" key="2">
    <source>
        <dbReference type="Proteomes" id="UP001230504"/>
    </source>
</evidence>
<keyword evidence="2" id="KW-1185">Reference proteome</keyword>
<dbReference type="RefSeq" id="XP_060407850.1">
    <property type="nucleotide sequence ID" value="XM_060564523.1"/>
</dbReference>
<organism evidence="1 2">
    <name type="scientific">Colletotrichum navitas</name>
    <dbReference type="NCBI Taxonomy" id="681940"/>
    <lineage>
        <taxon>Eukaryota</taxon>
        <taxon>Fungi</taxon>
        <taxon>Dikarya</taxon>
        <taxon>Ascomycota</taxon>
        <taxon>Pezizomycotina</taxon>
        <taxon>Sordariomycetes</taxon>
        <taxon>Hypocreomycetidae</taxon>
        <taxon>Glomerellales</taxon>
        <taxon>Glomerellaceae</taxon>
        <taxon>Colletotrichum</taxon>
        <taxon>Colletotrichum graminicola species complex</taxon>
    </lineage>
</organism>
<dbReference type="GeneID" id="85448763"/>
<dbReference type="Proteomes" id="UP001230504">
    <property type="component" value="Unassembled WGS sequence"/>
</dbReference>
<protein>
    <submittedName>
        <fullName evidence="1">Uncharacterized protein</fullName>
    </submittedName>
</protein>
<comment type="caution">
    <text evidence="1">The sequence shown here is derived from an EMBL/GenBank/DDBJ whole genome shotgun (WGS) entry which is preliminary data.</text>
</comment>
<reference evidence="1" key="1">
    <citation type="submission" date="2021-06" db="EMBL/GenBank/DDBJ databases">
        <title>Comparative genomics, transcriptomics and evolutionary studies reveal genomic signatures of adaptation to plant cell wall in hemibiotrophic fungi.</title>
        <authorList>
            <consortium name="DOE Joint Genome Institute"/>
            <person name="Baroncelli R."/>
            <person name="Diaz J.F."/>
            <person name="Benocci T."/>
            <person name="Peng M."/>
            <person name="Battaglia E."/>
            <person name="Haridas S."/>
            <person name="Andreopoulos W."/>
            <person name="Labutti K."/>
            <person name="Pangilinan J."/>
            <person name="Floch G.L."/>
            <person name="Makela M.R."/>
            <person name="Henrissat B."/>
            <person name="Grigoriev I.V."/>
            <person name="Crouch J.A."/>
            <person name="De Vries R.P."/>
            <person name="Sukno S.A."/>
            <person name="Thon M.R."/>
        </authorList>
    </citation>
    <scope>NUCLEOTIDE SEQUENCE</scope>
    <source>
        <strain evidence="1">CBS 125086</strain>
    </source>
</reference>